<dbReference type="GeneID" id="54421602"/>
<dbReference type="RefSeq" id="XP_033537395.1">
    <property type="nucleotide sequence ID" value="XM_033681032.1"/>
</dbReference>
<feature type="compositionally biased region" description="Basic and acidic residues" evidence="1">
    <location>
        <begin position="388"/>
        <end position="410"/>
    </location>
</feature>
<sequence length="569" mass="63215">MGPKKTTGTGKTPTKTGKTLTKSPPKPPRKTAAQTLREAQAVEQGAQQQTTAARGARMVEDGVRTAEQDAQKHATAARTSSQGALEAAQRATGSMGAQGPQGEHGDQGDQGPPGPRGEQGPQGEPGAQGARGERGPAGVGVCPCKRPADDEAEGERASQRRRSNSPKSNNPEDTRGTDRIIDRLETVRRNRDWGRNLPGLNRARTLETARLREEQARMLRGNNAGNADADVLDQEARNMRQNLADREAERLTALVNDTPSARRENTQPEAAQGGLQVESWMLPVYTGNNAGMLNMQRRIGFELERAADAIRVILEAPDQPSYLAHDGGEVLAEGQVDDAQVAQNNRRDRLRAPETSARYIRVWRDTINSMETLTQSEEQVAAVRRAQVQEDREYDRNLRRARREASRNSGRESWATLGVQSGTAKSQNSDPLGGTCQRRFKRQLRASSPDWEAMHHKELTIKYLVNVERKTEEEKGQKQEAQQRQPCRRFRSLACDPNFDHNPDRALRWVRNKEPQSARSDSDSESESESSVNEEVLYEGATPYKDFLNPVVPEEYAVDEEEFMTVEED</sequence>
<feature type="compositionally biased region" description="Basic and acidic residues" evidence="1">
    <location>
        <begin position="170"/>
        <end position="181"/>
    </location>
</feature>
<dbReference type="AlphaFoldDB" id="A0A6G1GCK2"/>
<name>A0A6G1GCK2_9PEZI</name>
<proteinExistence type="predicted"/>
<feature type="region of interest" description="Disordered" evidence="1">
    <location>
        <begin position="388"/>
        <end position="435"/>
    </location>
</feature>
<organism evidence="2">
    <name type="scientific">Eremomyces bilateralis CBS 781.70</name>
    <dbReference type="NCBI Taxonomy" id="1392243"/>
    <lineage>
        <taxon>Eukaryota</taxon>
        <taxon>Fungi</taxon>
        <taxon>Dikarya</taxon>
        <taxon>Ascomycota</taxon>
        <taxon>Pezizomycotina</taxon>
        <taxon>Dothideomycetes</taxon>
        <taxon>Dothideomycetes incertae sedis</taxon>
        <taxon>Eremomycetales</taxon>
        <taxon>Eremomycetaceae</taxon>
        <taxon>Eremomyces</taxon>
    </lineage>
</organism>
<feature type="compositionally biased region" description="Low complexity" evidence="1">
    <location>
        <begin position="1"/>
        <end position="23"/>
    </location>
</feature>
<evidence type="ECO:0008006" key="5">
    <source>
        <dbReference type="Google" id="ProtNLM"/>
    </source>
</evidence>
<dbReference type="EMBL" id="ML975151">
    <property type="protein sequence ID" value="KAF1815764.1"/>
    <property type="molecule type" value="Genomic_DNA"/>
</dbReference>
<feature type="compositionally biased region" description="Basic and acidic residues" evidence="1">
    <location>
        <begin position="510"/>
        <end position="522"/>
    </location>
</feature>
<keyword evidence="3" id="KW-1185">Reference proteome</keyword>
<feature type="compositionally biased region" description="Basic and acidic residues" evidence="1">
    <location>
        <begin position="57"/>
        <end position="72"/>
    </location>
</feature>
<accession>A0A6G1GCK2</accession>
<feature type="region of interest" description="Disordered" evidence="1">
    <location>
        <begin position="510"/>
        <end position="539"/>
    </location>
</feature>
<evidence type="ECO:0000256" key="1">
    <source>
        <dbReference type="SAM" id="MobiDB-lite"/>
    </source>
</evidence>
<evidence type="ECO:0000313" key="2">
    <source>
        <dbReference type="EMBL" id="KAF1815764.1"/>
    </source>
</evidence>
<dbReference type="Gene3D" id="1.20.5.320">
    <property type="entry name" value="6-Phosphogluconate Dehydrogenase, domain 3"/>
    <property type="match status" value="1"/>
</dbReference>
<feature type="compositionally biased region" description="Low complexity" evidence="1">
    <location>
        <begin position="116"/>
        <end position="130"/>
    </location>
</feature>
<feature type="compositionally biased region" description="Basic and acidic residues" evidence="1">
    <location>
        <begin position="146"/>
        <end position="158"/>
    </location>
</feature>
<feature type="compositionally biased region" description="Polar residues" evidence="1">
    <location>
        <begin position="418"/>
        <end position="430"/>
    </location>
</feature>
<dbReference type="Pfam" id="PF01391">
    <property type="entry name" value="Collagen"/>
    <property type="match status" value="1"/>
</dbReference>
<protein>
    <recommendedName>
        <fullName evidence="5">Collagen triple helix repeat protein</fullName>
    </recommendedName>
</protein>
<reference evidence="4" key="2">
    <citation type="submission" date="2020-04" db="EMBL/GenBank/DDBJ databases">
        <authorList>
            <consortium name="NCBI Genome Project"/>
        </authorList>
    </citation>
    <scope>NUCLEOTIDE SEQUENCE</scope>
    <source>
        <strain evidence="4">CBS 781.70</strain>
    </source>
</reference>
<dbReference type="Proteomes" id="UP000504638">
    <property type="component" value="Unplaced"/>
</dbReference>
<reference evidence="4" key="3">
    <citation type="submission" date="2025-04" db="UniProtKB">
        <authorList>
            <consortium name="RefSeq"/>
        </authorList>
    </citation>
    <scope>IDENTIFICATION</scope>
    <source>
        <strain evidence="4">CBS 781.70</strain>
    </source>
</reference>
<reference evidence="2 4" key="1">
    <citation type="submission" date="2020-01" db="EMBL/GenBank/DDBJ databases">
        <authorList>
            <consortium name="DOE Joint Genome Institute"/>
            <person name="Haridas S."/>
            <person name="Albert R."/>
            <person name="Binder M."/>
            <person name="Bloem J."/>
            <person name="Labutti K."/>
            <person name="Salamov A."/>
            <person name="Andreopoulos B."/>
            <person name="Baker S.E."/>
            <person name="Barry K."/>
            <person name="Bills G."/>
            <person name="Bluhm B.H."/>
            <person name="Cannon C."/>
            <person name="Castanera R."/>
            <person name="Culley D.E."/>
            <person name="Daum C."/>
            <person name="Ezra D."/>
            <person name="Gonzalez J.B."/>
            <person name="Henrissat B."/>
            <person name="Kuo A."/>
            <person name="Liang C."/>
            <person name="Lipzen A."/>
            <person name="Lutzoni F."/>
            <person name="Magnuson J."/>
            <person name="Mondo S."/>
            <person name="Nolan M."/>
            <person name="Ohm R."/>
            <person name="Pangilinan J."/>
            <person name="Park H.-J."/>
            <person name="Ramirez L."/>
            <person name="Alfaro M."/>
            <person name="Sun H."/>
            <person name="Tritt A."/>
            <person name="Yoshinaga Y."/>
            <person name="Zwiers L.-H."/>
            <person name="Turgeon B.G."/>
            <person name="Goodwin S.B."/>
            <person name="Spatafora J.W."/>
            <person name="Crous P.W."/>
            <person name="Grigoriev I.V."/>
        </authorList>
    </citation>
    <scope>NUCLEOTIDE SEQUENCE</scope>
    <source>
        <strain evidence="2 4">CBS 781.70</strain>
    </source>
</reference>
<evidence type="ECO:0000313" key="3">
    <source>
        <dbReference type="Proteomes" id="UP000504638"/>
    </source>
</evidence>
<dbReference type="InterPro" id="IPR008160">
    <property type="entry name" value="Collagen"/>
</dbReference>
<gene>
    <name evidence="2 4" type="ORF">P152DRAFT_471158</name>
</gene>
<feature type="compositionally biased region" description="Low complexity" evidence="1">
    <location>
        <begin position="37"/>
        <end position="56"/>
    </location>
</feature>
<feature type="region of interest" description="Disordered" evidence="1">
    <location>
        <begin position="1"/>
        <end position="181"/>
    </location>
</feature>
<evidence type="ECO:0000313" key="4">
    <source>
        <dbReference type="RefSeq" id="XP_033537395.1"/>
    </source>
</evidence>